<dbReference type="PANTHER" id="PTHR10492:SF57">
    <property type="entry name" value="ATP-DEPENDENT DNA HELICASE"/>
    <property type="match status" value="1"/>
</dbReference>
<comment type="caution">
    <text evidence="2">The sequence shown here is derived from an EMBL/GenBank/DDBJ whole genome shotgun (WGS) entry which is preliminary data.</text>
</comment>
<accession>A0A6V7XRT2</accession>
<dbReference type="PANTHER" id="PTHR10492">
    <property type="match status" value="1"/>
</dbReference>
<dbReference type="Pfam" id="PF14214">
    <property type="entry name" value="Helitron_like_N"/>
    <property type="match status" value="1"/>
</dbReference>
<protein>
    <recommendedName>
        <fullName evidence="1">Helitron helicase-like domain-containing protein</fullName>
    </recommendedName>
</protein>
<reference evidence="2 3" key="1">
    <citation type="submission" date="2020-08" db="EMBL/GenBank/DDBJ databases">
        <authorList>
            <person name="Koutsovoulos G."/>
            <person name="Danchin GJ E."/>
        </authorList>
    </citation>
    <scope>NUCLEOTIDE SEQUENCE [LARGE SCALE GENOMIC DNA]</scope>
</reference>
<name>A0A6V7XRT2_MELEN</name>
<feature type="domain" description="Helitron helicase-like" evidence="1">
    <location>
        <begin position="23"/>
        <end position="142"/>
    </location>
</feature>
<gene>
    <name evidence="2" type="ORF">MENT_LOCUS55658</name>
</gene>
<evidence type="ECO:0000313" key="2">
    <source>
        <dbReference type="EMBL" id="CAD2202049.1"/>
    </source>
</evidence>
<organism evidence="2 3">
    <name type="scientific">Meloidogyne enterolobii</name>
    <name type="common">Root-knot nematode worm</name>
    <name type="synonym">Meloidogyne mayaguensis</name>
    <dbReference type="NCBI Taxonomy" id="390850"/>
    <lineage>
        <taxon>Eukaryota</taxon>
        <taxon>Metazoa</taxon>
        <taxon>Ecdysozoa</taxon>
        <taxon>Nematoda</taxon>
        <taxon>Chromadorea</taxon>
        <taxon>Rhabditida</taxon>
        <taxon>Tylenchina</taxon>
        <taxon>Tylenchomorpha</taxon>
        <taxon>Tylenchoidea</taxon>
        <taxon>Meloidogynidae</taxon>
        <taxon>Meloidogyninae</taxon>
        <taxon>Meloidogyne</taxon>
    </lineage>
</organism>
<evidence type="ECO:0000313" key="3">
    <source>
        <dbReference type="Proteomes" id="UP000580250"/>
    </source>
</evidence>
<dbReference type="OrthoDB" id="1728974at2759"/>
<dbReference type="Proteomes" id="UP000580250">
    <property type="component" value="Unassembled WGS sequence"/>
</dbReference>
<dbReference type="InterPro" id="IPR025476">
    <property type="entry name" value="Helitron_helicase-like"/>
</dbReference>
<sequence length="661" mass="77354">MDLRATYPPDALRWLQRDCGAKSVEDLGHIVMFRKYHPGTRPYFQEMFYNATTIMARTRKSGFCSFMFTFTCNPNWPEIKRNLLRDNQKIVDRFDIICRIYEDKLRKLHTLLEKKHILGKILGSAESREFQKRIGGPHLHRVYCTDIPATPENVENLIWAHIPKEPPANDKSVWANFLRKVRELLPKHQFHDCGAHCRNSRGKCKKGFPKPFSKFTILHDDKPAEYKRPSPEDGGETLTLPRGRAKITYNNSHVVAYNPFILVMFRTHHNLEYAYGQSDNLKYALKYPFKGASFSYVRSSIDGRIDVDEPAQYAKMIYRSPSEGYSRSMGYKYAFLSHTVIALKIHLPDNQKLYFNSRTAPTILANAEEGILPDTHLTAYWKLWRKNINDPVIRNILFEELPETYSFDIKEKVWRKRRMAVVRKITKPIIGRIYTVSPREPEKFALYVLTKHFPGDPEELKNVNGQICTTFADAARLRGLFEDNGVWERTLREASLSLNPSQMRQLYANILVFGGTEKCVIDGLNLWEMFKDQMYDRRRCTEDEKLLRIDRALAIIERYLLSNGRTMYEFDLPAPNNPLINDPDRALDQFFFPNNVNSDEVDETVDTSALEKANLNAEQDKFFKMVRNAAFDPNSVNKYFLFIRRWWYRENIFTKLCFISA</sequence>
<proteinExistence type="predicted"/>
<dbReference type="AlphaFoldDB" id="A0A6V7XRT2"/>
<dbReference type="EMBL" id="CAJEWN010002125">
    <property type="protein sequence ID" value="CAD2202049.1"/>
    <property type="molecule type" value="Genomic_DNA"/>
</dbReference>
<evidence type="ECO:0000259" key="1">
    <source>
        <dbReference type="Pfam" id="PF14214"/>
    </source>
</evidence>